<dbReference type="GO" id="GO:0008017">
    <property type="term" value="F:microtubule binding"/>
    <property type="evidence" value="ECO:0007669"/>
    <property type="project" value="TreeGrafter"/>
</dbReference>
<dbReference type="GO" id="GO:1990023">
    <property type="term" value="C:mitotic spindle midzone"/>
    <property type="evidence" value="ECO:0007669"/>
    <property type="project" value="TreeGrafter"/>
</dbReference>
<feature type="compositionally biased region" description="Polar residues" evidence="8">
    <location>
        <begin position="345"/>
        <end position="355"/>
    </location>
</feature>
<feature type="compositionally biased region" description="Polar residues" evidence="8">
    <location>
        <begin position="443"/>
        <end position="463"/>
    </location>
</feature>
<dbReference type="InterPro" id="IPR011989">
    <property type="entry name" value="ARM-like"/>
</dbReference>
<keyword evidence="6" id="KW-0206">Cytoskeleton</keyword>
<feature type="compositionally biased region" description="Basic and acidic residues" evidence="8">
    <location>
        <begin position="651"/>
        <end position="678"/>
    </location>
</feature>
<dbReference type="GO" id="GO:0005815">
    <property type="term" value="C:microtubule organizing center"/>
    <property type="evidence" value="ECO:0007669"/>
    <property type="project" value="TreeGrafter"/>
</dbReference>
<dbReference type="KEGG" id="mrr:Moror_2524"/>
<dbReference type="GO" id="GO:0090307">
    <property type="term" value="P:mitotic spindle assembly"/>
    <property type="evidence" value="ECO:0007669"/>
    <property type="project" value="TreeGrafter"/>
</dbReference>
<keyword evidence="5" id="KW-0498">Mitosis</keyword>
<feature type="region of interest" description="Disordered" evidence="8">
    <location>
        <begin position="224"/>
        <end position="301"/>
    </location>
</feature>
<feature type="compositionally biased region" description="Polar residues" evidence="8">
    <location>
        <begin position="738"/>
        <end position="754"/>
    </location>
</feature>
<dbReference type="InterPro" id="IPR024395">
    <property type="entry name" value="CLASP_N_dom"/>
</dbReference>
<feature type="compositionally biased region" description="Acidic residues" evidence="8">
    <location>
        <begin position="690"/>
        <end position="707"/>
    </location>
</feature>
<keyword evidence="5" id="KW-0131">Cell cycle</keyword>
<comment type="similarity">
    <text evidence="2">Belongs to the CLASP family.</text>
</comment>
<feature type="repeat" description="HEAT" evidence="7">
    <location>
        <begin position="130"/>
        <end position="168"/>
    </location>
</feature>
<dbReference type="GO" id="GO:0005876">
    <property type="term" value="C:spindle microtubule"/>
    <property type="evidence" value="ECO:0007669"/>
    <property type="project" value="TreeGrafter"/>
</dbReference>
<dbReference type="Gene3D" id="1.25.10.10">
    <property type="entry name" value="Leucine-rich Repeat Variant"/>
    <property type="match status" value="1"/>
</dbReference>
<feature type="compositionally biased region" description="Basic and acidic residues" evidence="8">
    <location>
        <begin position="416"/>
        <end position="429"/>
    </location>
</feature>
<name>V2XFL7_MONRO</name>
<dbReference type="EMBL" id="AWSO01000333">
    <property type="protein sequence ID" value="ESK91606.1"/>
    <property type="molecule type" value="Genomic_DNA"/>
</dbReference>
<dbReference type="PANTHER" id="PTHR21567:SF60">
    <property type="entry name" value="CLASP N-TERMINAL DOMAIN-CONTAINING PROTEIN"/>
    <property type="match status" value="1"/>
</dbReference>
<feature type="compositionally biased region" description="Polar residues" evidence="8">
    <location>
        <begin position="504"/>
        <end position="516"/>
    </location>
</feature>
<gene>
    <name evidence="10" type="ORF">Moror_2524</name>
</gene>
<comment type="subcellular location">
    <subcellularLocation>
        <location evidence="1">Cytoplasm</location>
        <location evidence="1">Cytoskeleton</location>
        <location evidence="1">Spindle</location>
    </subcellularLocation>
</comment>
<dbReference type="GO" id="GO:0031110">
    <property type="term" value="P:regulation of microtubule polymerization or depolymerization"/>
    <property type="evidence" value="ECO:0007669"/>
    <property type="project" value="UniProtKB-ARBA"/>
</dbReference>
<evidence type="ECO:0000256" key="5">
    <source>
        <dbReference type="ARBA" id="ARBA00022776"/>
    </source>
</evidence>
<feature type="compositionally biased region" description="Low complexity" evidence="8">
    <location>
        <begin position="230"/>
        <end position="245"/>
    </location>
</feature>
<dbReference type="GO" id="GO:0051301">
    <property type="term" value="P:cell division"/>
    <property type="evidence" value="ECO:0007669"/>
    <property type="project" value="UniProtKB-KW"/>
</dbReference>
<feature type="region of interest" description="Disordered" evidence="8">
    <location>
        <begin position="317"/>
        <end position="775"/>
    </location>
</feature>
<dbReference type="InterPro" id="IPR016024">
    <property type="entry name" value="ARM-type_fold"/>
</dbReference>
<dbReference type="GO" id="GO:0005881">
    <property type="term" value="C:cytoplasmic microtubule"/>
    <property type="evidence" value="ECO:0007669"/>
    <property type="project" value="TreeGrafter"/>
</dbReference>
<evidence type="ECO:0000313" key="11">
    <source>
        <dbReference type="Proteomes" id="UP000017559"/>
    </source>
</evidence>
<evidence type="ECO:0000259" key="9">
    <source>
        <dbReference type="Pfam" id="PF12348"/>
    </source>
</evidence>
<keyword evidence="3" id="KW-0132">Cell division</keyword>
<keyword evidence="4" id="KW-0493">Microtubule</keyword>
<dbReference type="HOGENOM" id="CLU_345161_0_0_1"/>
<sequence length="849" mass="90334">MTSDFLEEIASIRPNITLAESEETWDTIAASISKLSNLIHNGMPNEIVAALREFSRNITSALKSERTRLCGPAMDLITAVSAELGMSFEPLLPIYFPVLLALCARSNKVIINKARATVFAVIGNAQLSAVLPYLLQNIKDKSTSLRLVVAESTVTCLDSLDPKDLQKENRSNDIEVIIKATSRDANADVRKAGKRAFMKYKVVLPNRVDTFVAPLTPTIRKYLEIRPKDSSAPAPKAGPSKASSQKPEKLQPRPLSSSTSAVPTSRSAHNTVSTSRPERPISVPPPAITTDITTSTNTNTLTASQRDAIKSAMAVAPKRPLPSGSHSNAMPPPTMPVRPGRPGTTASNSNITSLQGAPERPSHSRTMSQLSVAGASAPARMPAPPMRAEKAPANAPVGGTAPPPPQRFAVSSSAETSRERNAGPRKPELPKLQPEPVPRTRTRTVSMKNPKPVTNPNEASTHVDTSKSTTAIHSAASAAPLPKSKPTTVLPKTTKPSTSSSTTDVNQKSIPTTNKPSKPLSKETTVTTKKSVASGPSKPTAPSKPSVPAFKPTSTTVSKSVTTTVAPINKPAPRPRPGLTAPTAASQSRMQTKKSVVNLKGDKNTAITVKGLQTKKSVSSIRADKEKEIPRPKSRARSQTVTSAASSRPPSRRDQSRPPSRRADAEPTSRPPSKRDEQVDPPPSQKDDVEQVEEIELDGEQVVDEAESPQPSEESVVPVTEESDLNSTSPKVLEQETDSNTNEEQVQAAPSTPQIVVPEPQTPVTATAKKIGDQTKTPISALLLSIEEGFMFSPAAPLSPPEKYLNMPTNLEGGFRFGIPAPGPLIGGSKTGEKMNVEGREALGEVGNQ</sequence>
<evidence type="ECO:0000256" key="6">
    <source>
        <dbReference type="ARBA" id="ARBA00023212"/>
    </source>
</evidence>
<dbReference type="Proteomes" id="UP000017559">
    <property type="component" value="Unassembled WGS sequence"/>
</dbReference>
<dbReference type="PROSITE" id="PS50077">
    <property type="entry name" value="HEAT_REPEAT"/>
    <property type="match status" value="1"/>
</dbReference>
<feature type="compositionally biased region" description="Basic and acidic residues" evidence="8">
    <location>
        <begin position="622"/>
        <end position="631"/>
    </location>
</feature>
<proteinExistence type="inferred from homology"/>
<protein>
    <submittedName>
        <fullName evidence="10">Endo--beta-glucanase chain a</fullName>
    </submittedName>
</protein>
<dbReference type="InterPro" id="IPR021133">
    <property type="entry name" value="HEAT_type_2"/>
</dbReference>
<organism evidence="10 11">
    <name type="scientific">Moniliophthora roreri (strain MCA 2997)</name>
    <name type="common">Cocoa frosty pod rot fungus</name>
    <name type="synonym">Crinipellis roreri</name>
    <dbReference type="NCBI Taxonomy" id="1381753"/>
    <lineage>
        <taxon>Eukaryota</taxon>
        <taxon>Fungi</taxon>
        <taxon>Dikarya</taxon>
        <taxon>Basidiomycota</taxon>
        <taxon>Agaricomycotina</taxon>
        <taxon>Agaricomycetes</taxon>
        <taxon>Agaricomycetidae</taxon>
        <taxon>Agaricales</taxon>
        <taxon>Marasmiineae</taxon>
        <taxon>Marasmiaceae</taxon>
        <taxon>Moniliophthora</taxon>
    </lineage>
</organism>
<evidence type="ECO:0000256" key="4">
    <source>
        <dbReference type="ARBA" id="ARBA00022701"/>
    </source>
</evidence>
<evidence type="ECO:0000256" key="2">
    <source>
        <dbReference type="ARBA" id="ARBA00009549"/>
    </source>
</evidence>
<feature type="compositionally biased region" description="Low complexity" evidence="8">
    <location>
        <begin position="288"/>
        <end position="301"/>
    </location>
</feature>
<evidence type="ECO:0000256" key="3">
    <source>
        <dbReference type="ARBA" id="ARBA00022618"/>
    </source>
</evidence>
<evidence type="ECO:0000256" key="7">
    <source>
        <dbReference type="PROSITE-ProRule" id="PRU00103"/>
    </source>
</evidence>
<dbReference type="PANTHER" id="PTHR21567">
    <property type="entry name" value="CLASP"/>
    <property type="match status" value="1"/>
</dbReference>
<keyword evidence="6" id="KW-0963">Cytoplasm</keyword>
<feature type="compositionally biased region" description="Polar residues" evidence="8">
    <location>
        <begin position="583"/>
        <end position="595"/>
    </location>
</feature>
<dbReference type="SUPFAM" id="SSF48371">
    <property type="entry name" value="ARM repeat"/>
    <property type="match status" value="1"/>
</dbReference>
<feature type="compositionally biased region" description="Low complexity" evidence="8">
    <location>
        <begin position="466"/>
        <end position="503"/>
    </location>
</feature>
<evidence type="ECO:0000256" key="1">
    <source>
        <dbReference type="ARBA" id="ARBA00004186"/>
    </source>
</evidence>
<feature type="compositionally biased region" description="Low complexity" evidence="8">
    <location>
        <begin position="708"/>
        <end position="720"/>
    </location>
</feature>
<dbReference type="GO" id="GO:1902903">
    <property type="term" value="P:regulation of supramolecular fiber organization"/>
    <property type="evidence" value="ECO:0007669"/>
    <property type="project" value="UniProtKB-ARBA"/>
</dbReference>
<reference evidence="10 11" key="1">
    <citation type="journal article" date="2014" name="BMC Genomics">
        <title>Genome and secretome analysis of the hemibiotrophic fungal pathogen, Moniliophthora roreri, which causes frosty pod rot disease of cacao: mechanisms of the biotrophic and necrotrophic phases.</title>
        <authorList>
            <person name="Meinhardt L.W."/>
            <person name="Costa G.G.L."/>
            <person name="Thomazella D.P.T."/>
            <person name="Teixeira P.J.P.L."/>
            <person name="Carazzolle M.F."/>
            <person name="Schuster S.C."/>
            <person name="Carlson J.E."/>
            <person name="Guiltinan M.J."/>
            <person name="Mieczkowski P."/>
            <person name="Farmer A."/>
            <person name="Ramaraj T."/>
            <person name="Crozier J."/>
            <person name="Davis R.E."/>
            <person name="Shao J."/>
            <person name="Melnick R.L."/>
            <person name="Pereira G.A.G."/>
            <person name="Bailey B.A."/>
        </authorList>
    </citation>
    <scope>NUCLEOTIDE SEQUENCE [LARGE SCALE GENOMIC DNA]</scope>
    <source>
        <strain evidence="10 11">MCA 2997</strain>
    </source>
</reference>
<feature type="compositionally biased region" description="Low complexity" evidence="8">
    <location>
        <begin position="553"/>
        <end position="565"/>
    </location>
</feature>
<dbReference type="Pfam" id="PF12348">
    <property type="entry name" value="CLASP_N"/>
    <property type="match status" value="1"/>
</dbReference>
<dbReference type="AlphaFoldDB" id="V2XFL7"/>
<keyword evidence="11" id="KW-1185">Reference proteome</keyword>
<accession>V2XFL7</accession>
<feature type="compositionally biased region" description="Low complexity" evidence="8">
    <location>
        <begin position="522"/>
        <end position="532"/>
    </location>
</feature>
<comment type="caution">
    <text evidence="10">The sequence shown here is derived from an EMBL/GenBank/DDBJ whole genome shotgun (WGS) entry which is preliminary data.</text>
</comment>
<evidence type="ECO:0000313" key="10">
    <source>
        <dbReference type="EMBL" id="ESK91606.1"/>
    </source>
</evidence>
<feature type="compositionally biased region" description="Low complexity" evidence="8">
    <location>
        <begin position="256"/>
        <end position="268"/>
    </location>
</feature>
<feature type="domain" description="CLASP N-terminal" evidence="9">
    <location>
        <begin position="19"/>
        <end position="224"/>
    </location>
</feature>
<evidence type="ECO:0000256" key="8">
    <source>
        <dbReference type="SAM" id="MobiDB-lite"/>
    </source>
</evidence>
<dbReference type="OrthoDB" id="46159at2759"/>